<evidence type="ECO:0000256" key="8">
    <source>
        <dbReference type="ARBA" id="ARBA00025707"/>
    </source>
</evidence>
<dbReference type="Proteomes" id="UP000230423">
    <property type="component" value="Unassembled WGS sequence"/>
</dbReference>
<evidence type="ECO:0000256" key="7">
    <source>
        <dbReference type="ARBA" id="ARBA00023264"/>
    </source>
</evidence>
<evidence type="ECO:0000313" key="10">
    <source>
        <dbReference type="EMBL" id="PIO71616.1"/>
    </source>
</evidence>
<dbReference type="AlphaFoldDB" id="A0A2G9UN88"/>
<organism evidence="10 11">
    <name type="scientific">Teladorsagia circumcincta</name>
    <name type="common">Brown stomach worm</name>
    <name type="synonym">Ostertagia circumcincta</name>
    <dbReference type="NCBI Taxonomy" id="45464"/>
    <lineage>
        <taxon>Eukaryota</taxon>
        <taxon>Metazoa</taxon>
        <taxon>Ecdysozoa</taxon>
        <taxon>Nematoda</taxon>
        <taxon>Chromadorea</taxon>
        <taxon>Rhabditida</taxon>
        <taxon>Rhabditina</taxon>
        <taxon>Rhabditomorpha</taxon>
        <taxon>Strongyloidea</taxon>
        <taxon>Trichostrongylidae</taxon>
        <taxon>Teladorsagia</taxon>
    </lineage>
</organism>
<gene>
    <name evidence="10" type="ORF">TELCIR_06480</name>
</gene>
<accession>A0A2G9UN88</accession>
<dbReference type="GO" id="GO:0004306">
    <property type="term" value="F:ethanolamine-phosphate cytidylyltransferase activity"/>
    <property type="evidence" value="ECO:0007669"/>
    <property type="project" value="InterPro"/>
</dbReference>
<dbReference type="GO" id="GO:0006646">
    <property type="term" value="P:phosphatidylethanolamine biosynthetic process"/>
    <property type="evidence" value="ECO:0007669"/>
    <property type="project" value="InterPro"/>
</dbReference>
<dbReference type="PANTHER" id="PTHR45780">
    <property type="entry name" value="ETHANOLAMINE-PHOSPHATE CYTIDYLYLTRANSFERASE"/>
    <property type="match status" value="1"/>
</dbReference>
<name>A0A2G9UN88_TELCI</name>
<dbReference type="InterPro" id="IPR014729">
    <property type="entry name" value="Rossmann-like_a/b/a_fold"/>
</dbReference>
<keyword evidence="4" id="KW-0548">Nucleotidyltransferase</keyword>
<protein>
    <submittedName>
        <fullName evidence="10">Uncharacterized protein</fullName>
    </submittedName>
</protein>
<keyword evidence="7" id="KW-1208">Phospholipid metabolism</keyword>
<dbReference type="PANTHER" id="PTHR45780:SF2">
    <property type="entry name" value="ETHANOLAMINE-PHOSPHATE CYTIDYLYLTRANSFERASE"/>
    <property type="match status" value="1"/>
</dbReference>
<keyword evidence="6" id="KW-0594">Phospholipid biosynthesis</keyword>
<keyword evidence="3" id="KW-0808">Transferase</keyword>
<dbReference type="GO" id="GO:0005737">
    <property type="term" value="C:cytoplasm"/>
    <property type="evidence" value="ECO:0007669"/>
    <property type="project" value="TreeGrafter"/>
</dbReference>
<dbReference type="InterPro" id="IPR044608">
    <property type="entry name" value="Ect1/PCYT2"/>
</dbReference>
<evidence type="ECO:0000256" key="6">
    <source>
        <dbReference type="ARBA" id="ARBA00023209"/>
    </source>
</evidence>
<proteinExistence type="inferred from homology"/>
<sequence>MVINEYKGSNHPIMSLHERVLSVLAYKPVNEVVIGAPYNVTDDIIDRFNISIVCQGSRVPHHNHMGPDPFEAPKRRGMYREVDSKSDMTTEKIIQRIIEHR</sequence>
<reference evidence="10 11" key="1">
    <citation type="submission" date="2015-09" db="EMBL/GenBank/DDBJ databases">
        <title>Draft genome of the parasitic nematode Teladorsagia circumcincta isolate WARC Sus (inbred).</title>
        <authorList>
            <person name="Mitreva M."/>
        </authorList>
    </citation>
    <scope>NUCLEOTIDE SEQUENCE [LARGE SCALE GENOMIC DNA]</scope>
    <source>
        <strain evidence="10 11">S</strain>
    </source>
</reference>
<evidence type="ECO:0000256" key="1">
    <source>
        <dbReference type="ARBA" id="ARBA00010101"/>
    </source>
</evidence>
<comment type="similarity">
    <text evidence="1">Belongs to the cytidylyltransferase family.</text>
</comment>
<keyword evidence="2" id="KW-0444">Lipid biosynthesis</keyword>
<keyword evidence="11" id="KW-1185">Reference proteome</keyword>
<evidence type="ECO:0000256" key="4">
    <source>
        <dbReference type="ARBA" id="ARBA00022695"/>
    </source>
</evidence>
<dbReference type="Gene3D" id="3.40.50.620">
    <property type="entry name" value="HUPs"/>
    <property type="match status" value="1"/>
</dbReference>
<keyword evidence="5" id="KW-0443">Lipid metabolism</keyword>
<evidence type="ECO:0000256" key="3">
    <source>
        <dbReference type="ARBA" id="ARBA00022679"/>
    </source>
</evidence>
<evidence type="ECO:0000256" key="5">
    <source>
        <dbReference type="ARBA" id="ARBA00023098"/>
    </source>
</evidence>
<feature type="compositionally biased region" description="Basic and acidic residues" evidence="9">
    <location>
        <begin position="71"/>
        <end position="87"/>
    </location>
</feature>
<evidence type="ECO:0000313" key="11">
    <source>
        <dbReference type="Proteomes" id="UP000230423"/>
    </source>
</evidence>
<evidence type="ECO:0000256" key="9">
    <source>
        <dbReference type="SAM" id="MobiDB-lite"/>
    </source>
</evidence>
<dbReference type="OrthoDB" id="40021at2759"/>
<feature type="region of interest" description="Disordered" evidence="9">
    <location>
        <begin position="61"/>
        <end position="87"/>
    </location>
</feature>
<evidence type="ECO:0000256" key="2">
    <source>
        <dbReference type="ARBA" id="ARBA00022516"/>
    </source>
</evidence>
<dbReference type="EMBL" id="KZ345902">
    <property type="protein sequence ID" value="PIO71616.1"/>
    <property type="molecule type" value="Genomic_DNA"/>
</dbReference>
<comment type="pathway">
    <text evidence="8">Phospholipid metabolism.</text>
</comment>
<dbReference type="SUPFAM" id="SSF52374">
    <property type="entry name" value="Nucleotidylyl transferase"/>
    <property type="match status" value="1"/>
</dbReference>